<dbReference type="EMBL" id="MU587466">
    <property type="protein sequence ID" value="KAI5607936.1"/>
    <property type="molecule type" value="Genomic_DNA"/>
</dbReference>
<reference evidence="1" key="1">
    <citation type="submission" date="2018-07" db="EMBL/GenBank/DDBJ databases">
        <title>Comparative genomics of catfishes provides insights into carnivory and benthic adaptation.</title>
        <authorList>
            <person name="Zhang Y."/>
            <person name="Wang D."/>
            <person name="Peng Z."/>
            <person name="Zheng S."/>
            <person name="Shao F."/>
            <person name="Tao W."/>
        </authorList>
    </citation>
    <scope>NUCLEOTIDE SEQUENCE</scope>
    <source>
        <strain evidence="1">Chongqing</strain>
    </source>
</reference>
<accession>A0AAD5A182</accession>
<keyword evidence="2" id="KW-1185">Reference proteome</keyword>
<gene>
    <name evidence="1" type="ORF">C0J50_12360</name>
</gene>
<dbReference type="GO" id="GO:0070034">
    <property type="term" value="F:telomerase RNA binding"/>
    <property type="evidence" value="ECO:0007669"/>
    <property type="project" value="TreeGrafter"/>
</dbReference>
<feature type="non-terminal residue" evidence="1">
    <location>
        <position position="164"/>
    </location>
</feature>
<comment type="caution">
    <text evidence="1">The sequence shown here is derived from an EMBL/GenBank/DDBJ whole genome shotgun (WGS) entry which is preliminary data.</text>
</comment>
<dbReference type="GO" id="GO:0005697">
    <property type="term" value="C:telomerase holoenzyme complex"/>
    <property type="evidence" value="ECO:0007669"/>
    <property type="project" value="TreeGrafter"/>
</dbReference>
<name>A0AAD5A182_SILAS</name>
<dbReference type="InterPro" id="IPR052652">
    <property type="entry name" value="Telomerase_Complex_Comp"/>
</dbReference>
<dbReference type="PANTHER" id="PTHR44791:SF1">
    <property type="entry name" value="TELOMERASE PROTEIN COMPONENT 1"/>
    <property type="match status" value="1"/>
</dbReference>
<feature type="non-terminal residue" evidence="1">
    <location>
        <position position="1"/>
    </location>
</feature>
<dbReference type="GO" id="GO:0003720">
    <property type="term" value="F:telomerase activity"/>
    <property type="evidence" value="ECO:0007669"/>
    <property type="project" value="TreeGrafter"/>
</dbReference>
<organism evidence="1 2">
    <name type="scientific">Silurus asotus</name>
    <name type="common">Amur catfish</name>
    <name type="synonym">Parasilurus asotus</name>
    <dbReference type="NCBI Taxonomy" id="30991"/>
    <lineage>
        <taxon>Eukaryota</taxon>
        <taxon>Metazoa</taxon>
        <taxon>Chordata</taxon>
        <taxon>Craniata</taxon>
        <taxon>Vertebrata</taxon>
        <taxon>Euteleostomi</taxon>
        <taxon>Actinopterygii</taxon>
        <taxon>Neopterygii</taxon>
        <taxon>Teleostei</taxon>
        <taxon>Ostariophysi</taxon>
        <taxon>Siluriformes</taxon>
        <taxon>Siluridae</taxon>
        <taxon>Silurus</taxon>
    </lineage>
</organism>
<dbReference type="AlphaFoldDB" id="A0AAD5A182"/>
<evidence type="ECO:0000313" key="1">
    <source>
        <dbReference type="EMBL" id="KAI5607936.1"/>
    </source>
</evidence>
<dbReference type="Proteomes" id="UP001205998">
    <property type="component" value="Unassembled WGS sequence"/>
</dbReference>
<sequence length="164" mass="18444">LKILSLELLQRYGEALDKAVQISCKHNIPPLSGHTLIFFMSFTSTTGVKGADFCLPPETLDENMENTNLSPTLMEVSLLLAMMIRFCSEHTQFVLADSEGLQEIQVESGGLLENVRRVVKLIEVDNIIFMADYMSDYVPAMMSVERFQKACSREPLLVNILLNQ</sequence>
<proteinExistence type="predicted"/>
<evidence type="ECO:0000313" key="2">
    <source>
        <dbReference type="Proteomes" id="UP001205998"/>
    </source>
</evidence>
<dbReference type="GO" id="GO:0000722">
    <property type="term" value="P:telomere maintenance via recombination"/>
    <property type="evidence" value="ECO:0007669"/>
    <property type="project" value="TreeGrafter"/>
</dbReference>
<dbReference type="PANTHER" id="PTHR44791">
    <property type="entry name" value="TELOMERASE PROTEIN COMPONENT 1 TEP1"/>
    <property type="match status" value="1"/>
</dbReference>
<protein>
    <submittedName>
        <fullName evidence="1">Telomerase protein component 1</fullName>
    </submittedName>
</protein>